<dbReference type="AlphaFoldDB" id="A0A166EWT2"/>
<dbReference type="Proteomes" id="UP000076532">
    <property type="component" value="Unassembled WGS sequence"/>
</dbReference>
<keyword evidence="1" id="KW-0472">Membrane</keyword>
<accession>A0A166EWT2</accession>
<evidence type="ECO:0000313" key="2">
    <source>
        <dbReference type="EMBL" id="KZP16193.1"/>
    </source>
</evidence>
<proteinExistence type="predicted"/>
<name>A0A166EWT2_9AGAM</name>
<reference evidence="2 3" key="1">
    <citation type="journal article" date="2016" name="Mol. Biol. Evol.">
        <title>Comparative Genomics of Early-Diverging Mushroom-Forming Fungi Provides Insights into the Origins of Lignocellulose Decay Capabilities.</title>
        <authorList>
            <person name="Nagy L.G."/>
            <person name="Riley R."/>
            <person name="Tritt A."/>
            <person name="Adam C."/>
            <person name="Daum C."/>
            <person name="Floudas D."/>
            <person name="Sun H."/>
            <person name="Yadav J.S."/>
            <person name="Pangilinan J."/>
            <person name="Larsson K.H."/>
            <person name="Matsuura K."/>
            <person name="Barry K."/>
            <person name="Labutti K."/>
            <person name="Kuo R."/>
            <person name="Ohm R.A."/>
            <person name="Bhattacharya S.S."/>
            <person name="Shirouzu T."/>
            <person name="Yoshinaga Y."/>
            <person name="Martin F.M."/>
            <person name="Grigoriev I.V."/>
            <person name="Hibbett D.S."/>
        </authorList>
    </citation>
    <scope>NUCLEOTIDE SEQUENCE [LARGE SCALE GENOMIC DNA]</scope>
    <source>
        <strain evidence="2 3">CBS 109695</strain>
    </source>
</reference>
<protein>
    <submittedName>
        <fullName evidence="2">Uncharacterized protein</fullName>
    </submittedName>
</protein>
<evidence type="ECO:0000256" key="1">
    <source>
        <dbReference type="SAM" id="Phobius"/>
    </source>
</evidence>
<keyword evidence="1" id="KW-0812">Transmembrane</keyword>
<keyword evidence="3" id="KW-1185">Reference proteome</keyword>
<feature type="transmembrane region" description="Helical" evidence="1">
    <location>
        <begin position="20"/>
        <end position="40"/>
    </location>
</feature>
<dbReference type="EMBL" id="KV417596">
    <property type="protein sequence ID" value="KZP16193.1"/>
    <property type="molecule type" value="Genomic_DNA"/>
</dbReference>
<sequence>MDRWMSSHQLLNNVFSSAVNGALLSYWLLFAARVQFLAPLEEFALRSALKAFNCSVAGIDFGP</sequence>
<gene>
    <name evidence="2" type="ORF">FIBSPDRAFT_866214</name>
</gene>
<keyword evidence="1" id="KW-1133">Transmembrane helix</keyword>
<organism evidence="2 3">
    <name type="scientific">Athelia psychrophila</name>
    <dbReference type="NCBI Taxonomy" id="1759441"/>
    <lineage>
        <taxon>Eukaryota</taxon>
        <taxon>Fungi</taxon>
        <taxon>Dikarya</taxon>
        <taxon>Basidiomycota</taxon>
        <taxon>Agaricomycotina</taxon>
        <taxon>Agaricomycetes</taxon>
        <taxon>Agaricomycetidae</taxon>
        <taxon>Atheliales</taxon>
        <taxon>Atheliaceae</taxon>
        <taxon>Athelia</taxon>
    </lineage>
</organism>
<evidence type="ECO:0000313" key="3">
    <source>
        <dbReference type="Proteomes" id="UP000076532"/>
    </source>
</evidence>